<name>A0A0M9EXR0_FUSLA</name>
<proteinExistence type="predicted"/>
<evidence type="ECO:0000313" key="3">
    <source>
        <dbReference type="EMBL" id="KPA42039.1"/>
    </source>
</evidence>
<dbReference type="AlphaFoldDB" id="A0A0M9EXR0"/>
<evidence type="ECO:0000313" key="4">
    <source>
        <dbReference type="Proteomes" id="UP000037904"/>
    </source>
</evidence>
<keyword evidence="2" id="KW-0472">Membrane</keyword>
<feature type="region of interest" description="Disordered" evidence="1">
    <location>
        <begin position="123"/>
        <end position="153"/>
    </location>
</feature>
<dbReference type="OrthoDB" id="5064606at2759"/>
<protein>
    <submittedName>
        <fullName evidence="3">Uncharacterized protein</fullName>
    </submittedName>
</protein>
<dbReference type="EMBL" id="JXCE01000077">
    <property type="protein sequence ID" value="KPA42039.1"/>
    <property type="molecule type" value="Genomic_DNA"/>
</dbReference>
<organism evidence="3 4">
    <name type="scientific">Fusarium langsethiae</name>
    <dbReference type="NCBI Taxonomy" id="179993"/>
    <lineage>
        <taxon>Eukaryota</taxon>
        <taxon>Fungi</taxon>
        <taxon>Dikarya</taxon>
        <taxon>Ascomycota</taxon>
        <taxon>Pezizomycotina</taxon>
        <taxon>Sordariomycetes</taxon>
        <taxon>Hypocreomycetidae</taxon>
        <taxon>Hypocreales</taxon>
        <taxon>Nectriaceae</taxon>
        <taxon>Fusarium</taxon>
    </lineage>
</organism>
<evidence type="ECO:0000256" key="1">
    <source>
        <dbReference type="SAM" id="MobiDB-lite"/>
    </source>
</evidence>
<sequence>MNAFEYFFHGMAGHAFHPTFLRVTGNETRENFVPTPIPWYTPPPAPTPKFHHWRGGFSAAIDECVFIFMVTSSVLIWCGLLLIWFRVRKSEIDFQHVLPLRDTEDGTGAMSEEMQQFIQEPVIPSSPQLRRSMEKTEGGDFVVGEDSDHESDS</sequence>
<accession>A0A0M9EXR0</accession>
<feature type="transmembrane region" description="Helical" evidence="2">
    <location>
        <begin position="65"/>
        <end position="85"/>
    </location>
</feature>
<feature type="compositionally biased region" description="Acidic residues" evidence="1">
    <location>
        <begin position="143"/>
        <end position="153"/>
    </location>
</feature>
<keyword evidence="4" id="KW-1185">Reference proteome</keyword>
<keyword evidence="2" id="KW-1133">Transmembrane helix</keyword>
<reference evidence="3 4" key="1">
    <citation type="submission" date="2015-04" db="EMBL/GenBank/DDBJ databases">
        <title>The draft genome sequence of Fusarium langsethiae, a T-2/HT-2 mycotoxin producer.</title>
        <authorList>
            <person name="Lysoe E."/>
            <person name="Divon H.H."/>
            <person name="Terzi V."/>
            <person name="Orru L."/>
            <person name="Lamontanara A."/>
            <person name="Kolseth A.-K."/>
            <person name="Frandsen R.J."/>
            <person name="Nielsen K."/>
            <person name="Thrane U."/>
        </authorList>
    </citation>
    <scope>NUCLEOTIDE SEQUENCE [LARGE SCALE GENOMIC DNA]</scope>
    <source>
        <strain evidence="3 4">Fl201059</strain>
    </source>
</reference>
<evidence type="ECO:0000256" key="2">
    <source>
        <dbReference type="SAM" id="Phobius"/>
    </source>
</evidence>
<gene>
    <name evidence="3" type="ORF">FLAG1_05075</name>
</gene>
<keyword evidence="2" id="KW-0812">Transmembrane</keyword>
<comment type="caution">
    <text evidence="3">The sequence shown here is derived from an EMBL/GenBank/DDBJ whole genome shotgun (WGS) entry which is preliminary data.</text>
</comment>
<dbReference type="Proteomes" id="UP000037904">
    <property type="component" value="Unassembled WGS sequence"/>
</dbReference>